<dbReference type="EMBL" id="JAVIJP010000030">
    <property type="protein sequence ID" value="KAL3633265.1"/>
    <property type="molecule type" value="Genomic_DNA"/>
</dbReference>
<dbReference type="Proteomes" id="UP001632038">
    <property type="component" value="Unassembled WGS sequence"/>
</dbReference>
<reference evidence="2" key="1">
    <citation type="journal article" date="2024" name="IScience">
        <title>Strigolactones Initiate the Formation of Haustorium-like Structures in Castilleja.</title>
        <authorList>
            <person name="Buerger M."/>
            <person name="Peterson D."/>
            <person name="Chory J."/>
        </authorList>
    </citation>
    <scope>NUCLEOTIDE SEQUENCE [LARGE SCALE GENOMIC DNA]</scope>
</reference>
<accession>A0ABD3CX82</accession>
<dbReference type="AlphaFoldDB" id="A0ABD3CX82"/>
<keyword evidence="2" id="KW-1185">Reference proteome</keyword>
<sequence>MMTLGSGLEVAQSVVHVWSVLLNKKEHLRSPSSPARFFATLDVHLHTVVSPKEDWSTTECEEGFVENLRGAFNESTAIKLGEVDIEDLSFEAKYEHLPRTLTAYLVKYLEKEGQKTKADRVANSLTFRPPMAWRDDTNQVDSAIYTMRHMETYFGQPPKQWTADFSNSDRRKQIQLFRARYCAAILCDVANTKGKDNLSNATKYCKQKKIKLAQLGVDDVLSNSLNREN</sequence>
<name>A0ABD3CX82_9LAMI</name>
<evidence type="ECO:0000313" key="2">
    <source>
        <dbReference type="Proteomes" id="UP001632038"/>
    </source>
</evidence>
<gene>
    <name evidence="1" type="ORF">CASFOL_022792</name>
</gene>
<protein>
    <submittedName>
        <fullName evidence="1">Uncharacterized protein</fullName>
    </submittedName>
</protein>
<comment type="caution">
    <text evidence="1">The sequence shown here is derived from an EMBL/GenBank/DDBJ whole genome shotgun (WGS) entry which is preliminary data.</text>
</comment>
<evidence type="ECO:0000313" key="1">
    <source>
        <dbReference type="EMBL" id="KAL3633265.1"/>
    </source>
</evidence>
<organism evidence="1 2">
    <name type="scientific">Castilleja foliolosa</name>
    <dbReference type="NCBI Taxonomy" id="1961234"/>
    <lineage>
        <taxon>Eukaryota</taxon>
        <taxon>Viridiplantae</taxon>
        <taxon>Streptophyta</taxon>
        <taxon>Embryophyta</taxon>
        <taxon>Tracheophyta</taxon>
        <taxon>Spermatophyta</taxon>
        <taxon>Magnoliopsida</taxon>
        <taxon>eudicotyledons</taxon>
        <taxon>Gunneridae</taxon>
        <taxon>Pentapetalae</taxon>
        <taxon>asterids</taxon>
        <taxon>lamiids</taxon>
        <taxon>Lamiales</taxon>
        <taxon>Orobanchaceae</taxon>
        <taxon>Pedicularideae</taxon>
        <taxon>Castillejinae</taxon>
        <taxon>Castilleja</taxon>
    </lineage>
</organism>
<proteinExistence type="predicted"/>